<dbReference type="Pfam" id="PF00023">
    <property type="entry name" value="Ank"/>
    <property type="match status" value="2"/>
</dbReference>
<name>A0A5C3L9D1_COPMA</name>
<keyword evidence="1" id="KW-0677">Repeat</keyword>
<dbReference type="Pfam" id="PF24883">
    <property type="entry name" value="NPHP3_N"/>
    <property type="match status" value="1"/>
</dbReference>
<dbReference type="SUPFAM" id="SSF52540">
    <property type="entry name" value="P-loop containing nucleoside triphosphate hydrolases"/>
    <property type="match status" value="1"/>
</dbReference>
<reference evidence="6 7" key="1">
    <citation type="journal article" date="2019" name="Nat. Ecol. Evol.">
        <title>Megaphylogeny resolves global patterns of mushroom evolution.</title>
        <authorList>
            <person name="Varga T."/>
            <person name="Krizsan K."/>
            <person name="Foldi C."/>
            <person name="Dima B."/>
            <person name="Sanchez-Garcia M."/>
            <person name="Sanchez-Ramirez S."/>
            <person name="Szollosi G.J."/>
            <person name="Szarkandi J.G."/>
            <person name="Papp V."/>
            <person name="Albert L."/>
            <person name="Andreopoulos W."/>
            <person name="Angelini C."/>
            <person name="Antonin V."/>
            <person name="Barry K.W."/>
            <person name="Bougher N.L."/>
            <person name="Buchanan P."/>
            <person name="Buyck B."/>
            <person name="Bense V."/>
            <person name="Catcheside P."/>
            <person name="Chovatia M."/>
            <person name="Cooper J."/>
            <person name="Damon W."/>
            <person name="Desjardin D."/>
            <person name="Finy P."/>
            <person name="Geml J."/>
            <person name="Haridas S."/>
            <person name="Hughes K."/>
            <person name="Justo A."/>
            <person name="Karasinski D."/>
            <person name="Kautmanova I."/>
            <person name="Kiss B."/>
            <person name="Kocsube S."/>
            <person name="Kotiranta H."/>
            <person name="LaButti K.M."/>
            <person name="Lechner B.E."/>
            <person name="Liimatainen K."/>
            <person name="Lipzen A."/>
            <person name="Lukacs Z."/>
            <person name="Mihaltcheva S."/>
            <person name="Morgado L.N."/>
            <person name="Niskanen T."/>
            <person name="Noordeloos M.E."/>
            <person name="Ohm R.A."/>
            <person name="Ortiz-Santana B."/>
            <person name="Ovrebo C."/>
            <person name="Racz N."/>
            <person name="Riley R."/>
            <person name="Savchenko A."/>
            <person name="Shiryaev A."/>
            <person name="Soop K."/>
            <person name="Spirin V."/>
            <person name="Szebenyi C."/>
            <person name="Tomsovsky M."/>
            <person name="Tulloss R.E."/>
            <person name="Uehling J."/>
            <person name="Grigoriev I.V."/>
            <person name="Vagvolgyi C."/>
            <person name="Papp T."/>
            <person name="Martin F.M."/>
            <person name="Miettinen O."/>
            <person name="Hibbett D.S."/>
            <person name="Nagy L.G."/>
        </authorList>
    </citation>
    <scope>NUCLEOTIDE SEQUENCE [LARGE SCALE GENOMIC DNA]</scope>
    <source>
        <strain evidence="6 7">CBS 121175</strain>
    </source>
</reference>
<dbReference type="InterPro" id="IPR002110">
    <property type="entry name" value="Ankyrin_rpt"/>
</dbReference>
<dbReference type="PANTHER" id="PTHR10039">
    <property type="entry name" value="AMELOGENIN"/>
    <property type="match status" value="1"/>
</dbReference>
<feature type="compositionally biased region" description="Low complexity" evidence="3">
    <location>
        <begin position="32"/>
        <end position="41"/>
    </location>
</feature>
<protein>
    <submittedName>
        <fullName evidence="6">Ankyrin</fullName>
    </submittedName>
</protein>
<feature type="region of interest" description="Disordered" evidence="3">
    <location>
        <begin position="1"/>
        <end position="41"/>
    </location>
</feature>
<gene>
    <name evidence="6" type="ORF">FA15DRAFT_669143</name>
</gene>
<evidence type="ECO:0000256" key="1">
    <source>
        <dbReference type="ARBA" id="ARBA00022737"/>
    </source>
</evidence>
<keyword evidence="7" id="KW-1185">Reference proteome</keyword>
<sequence length="770" mass="85140">MGVNFSIPTPRRKGNGGLNTRKGSDGSAHSTNSSGSRGRGNVNVLQGAHQVQTTGGTWSIAAGDIVTNVTNVSHVHFHTAIGPAWSTVEEFAVVGNWLTMLNFQVMQVDTLRKRVPNTCSWILDYQQFQRWLVEGGILWGTGIPGAGKTILASIVIDYLHSIANEDANVCVAFAYCRYTEPITIEDILSALVKQLLERHPKKVSVFVKPMYDRHQRTGTRPTQEELLELLEQISSSNVFSAMFFAIDGLDEASSDTQVDILSSLSSFNIRFFITSRPLDTLKELVPTAVFFDVALRDLDVVLLINQKMKRSPNLRKLLEIDGWKESLVSNILRRSSGMFLLACLQLESLRDCLTINDLRESLERLPDGMEDMYGETIRRIELQPRRHVELAKRALTWLLYSHRSLSMEELQYAVSICPKSYEYDPERIVHKDALISLCCGLVTVNEDNQSVRLVHYTAKDCLRVTLLKDDPNPHALIACTCAALLLQYGFHDQKILYTDELEIAFKAHPLLEYSYDNWVSHMQASDPVPPKIIHFVQKCRRYPYPVPSGFALDHLGYIHVAAMYNIPSILSNSLEDTIDINAKSRLGSTALALAATQGHEEIVKLLLGRDEIAVNAVDQEGMTALMRASSAGEEGIVRALLGVPGIDANTADLEGWTCTMYAACGGHTGVVKALLDVDGIDLGSVSSAGWTALMCAAYFGCEGVVETLVEVDACDVGARDLRGRTALALAMDGGHESVADLLRVWTPQLDSDISQHSPLHSRNDDDDFDF</sequence>
<evidence type="ECO:0000256" key="2">
    <source>
        <dbReference type="PROSITE-ProRule" id="PRU00023"/>
    </source>
</evidence>
<dbReference type="InterPro" id="IPR036770">
    <property type="entry name" value="Ankyrin_rpt-contain_sf"/>
</dbReference>
<feature type="domain" description="GPI inositol-deacylase winged helix" evidence="4">
    <location>
        <begin position="386"/>
        <end position="462"/>
    </location>
</feature>
<dbReference type="OrthoDB" id="448455at2759"/>
<dbReference type="Pfam" id="PF12796">
    <property type="entry name" value="Ank_2"/>
    <property type="match status" value="1"/>
</dbReference>
<dbReference type="Gene3D" id="1.25.40.20">
    <property type="entry name" value="Ankyrin repeat-containing domain"/>
    <property type="match status" value="2"/>
</dbReference>
<organism evidence="6 7">
    <name type="scientific">Coprinopsis marcescibilis</name>
    <name type="common">Agaric fungus</name>
    <name type="synonym">Psathyrella marcescibilis</name>
    <dbReference type="NCBI Taxonomy" id="230819"/>
    <lineage>
        <taxon>Eukaryota</taxon>
        <taxon>Fungi</taxon>
        <taxon>Dikarya</taxon>
        <taxon>Basidiomycota</taxon>
        <taxon>Agaricomycotina</taxon>
        <taxon>Agaricomycetes</taxon>
        <taxon>Agaricomycetidae</taxon>
        <taxon>Agaricales</taxon>
        <taxon>Agaricineae</taxon>
        <taxon>Psathyrellaceae</taxon>
        <taxon>Coprinopsis</taxon>
    </lineage>
</organism>
<evidence type="ECO:0000259" key="4">
    <source>
        <dbReference type="Pfam" id="PF22939"/>
    </source>
</evidence>
<dbReference type="InterPro" id="IPR027417">
    <property type="entry name" value="P-loop_NTPase"/>
</dbReference>
<dbReference type="STRING" id="230819.A0A5C3L9D1"/>
<feature type="domain" description="Nephrocystin 3-like N-terminal" evidence="5">
    <location>
        <begin position="117"/>
        <end position="276"/>
    </location>
</feature>
<dbReference type="PROSITE" id="PS50297">
    <property type="entry name" value="ANK_REP_REGION"/>
    <property type="match status" value="1"/>
</dbReference>
<dbReference type="SMART" id="SM00248">
    <property type="entry name" value="ANK"/>
    <property type="match status" value="5"/>
</dbReference>
<dbReference type="EMBL" id="ML210194">
    <property type="protein sequence ID" value="TFK24828.1"/>
    <property type="molecule type" value="Genomic_DNA"/>
</dbReference>
<proteinExistence type="predicted"/>
<evidence type="ECO:0000313" key="7">
    <source>
        <dbReference type="Proteomes" id="UP000307440"/>
    </source>
</evidence>
<dbReference type="InterPro" id="IPR056884">
    <property type="entry name" value="NPHP3-like_N"/>
</dbReference>
<dbReference type="PANTHER" id="PTHR10039:SF15">
    <property type="entry name" value="NACHT DOMAIN-CONTAINING PROTEIN"/>
    <property type="match status" value="1"/>
</dbReference>
<dbReference type="Gene3D" id="3.40.50.300">
    <property type="entry name" value="P-loop containing nucleotide triphosphate hydrolases"/>
    <property type="match status" value="1"/>
</dbReference>
<feature type="repeat" description="ANK" evidence="2">
    <location>
        <begin position="586"/>
        <end position="607"/>
    </location>
</feature>
<dbReference type="AlphaFoldDB" id="A0A5C3L9D1"/>
<evidence type="ECO:0000259" key="5">
    <source>
        <dbReference type="Pfam" id="PF24883"/>
    </source>
</evidence>
<keyword evidence="2" id="KW-0040">ANK repeat</keyword>
<evidence type="ECO:0000256" key="3">
    <source>
        <dbReference type="SAM" id="MobiDB-lite"/>
    </source>
</evidence>
<dbReference type="SUPFAM" id="SSF48403">
    <property type="entry name" value="Ankyrin repeat"/>
    <property type="match status" value="1"/>
</dbReference>
<dbReference type="Proteomes" id="UP000307440">
    <property type="component" value="Unassembled WGS sequence"/>
</dbReference>
<accession>A0A5C3L9D1</accession>
<dbReference type="InterPro" id="IPR054471">
    <property type="entry name" value="GPIID_WHD"/>
</dbReference>
<dbReference type="PROSITE" id="PS50088">
    <property type="entry name" value="ANK_REPEAT"/>
    <property type="match status" value="1"/>
</dbReference>
<dbReference type="Pfam" id="PF22939">
    <property type="entry name" value="WHD_GPIID"/>
    <property type="match status" value="1"/>
</dbReference>
<evidence type="ECO:0000313" key="6">
    <source>
        <dbReference type="EMBL" id="TFK24828.1"/>
    </source>
</evidence>